<evidence type="ECO:0000256" key="1">
    <source>
        <dbReference type="SAM" id="Coils"/>
    </source>
</evidence>
<evidence type="ECO:0000313" key="3">
    <source>
        <dbReference type="Proteomes" id="UP001151234"/>
    </source>
</evidence>
<gene>
    <name evidence="2" type="ORF">OQ273_17110</name>
</gene>
<dbReference type="AlphaFoldDB" id="A0A9X3ZJ31"/>
<name>A0A9X3ZJ31_9HYPH</name>
<evidence type="ECO:0000313" key="2">
    <source>
        <dbReference type="EMBL" id="MDA5400301.1"/>
    </source>
</evidence>
<dbReference type="EMBL" id="JAPJZI010000001">
    <property type="protein sequence ID" value="MDA5400301.1"/>
    <property type="molecule type" value="Genomic_DNA"/>
</dbReference>
<reference evidence="2" key="1">
    <citation type="submission" date="2022-11" db="EMBL/GenBank/DDBJ databases">
        <title>Draft genome sequence of Hoeflea poritis E7-10 and Hoeflea prorocentri PM5-8, separated from scleractinian coral Porites lutea and marine dinoflagellate.</title>
        <authorList>
            <person name="Zhang G."/>
            <person name="Wei Q."/>
            <person name="Cai L."/>
        </authorList>
    </citation>
    <scope>NUCLEOTIDE SEQUENCE</scope>
    <source>
        <strain evidence="2">PM5-8</strain>
    </source>
</reference>
<protein>
    <submittedName>
        <fullName evidence="2">Uncharacterized protein</fullName>
    </submittedName>
</protein>
<sequence>MPAGAQENRFVMLPGDDGFVRLDTFTGEMSACSEADGQIVCRMAADERMALEKEIDLLEERIAALEKALENDTPGLSESFPTDEEIDKTFGMMEKMMRRFLGIIEDFDSKNKELDEDEAIPDRT</sequence>
<comment type="caution">
    <text evidence="2">The sequence shown here is derived from an EMBL/GenBank/DDBJ whole genome shotgun (WGS) entry which is preliminary data.</text>
</comment>
<dbReference type="RefSeq" id="WP_267991758.1">
    <property type="nucleotide sequence ID" value="NZ_JAPJZI010000001.1"/>
</dbReference>
<keyword evidence="3" id="KW-1185">Reference proteome</keyword>
<proteinExistence type="predicted"/>
<organism evidence="2 3">
    <name type="scientific">Hoeflea prorocentri</name>
    <dbReference type="NCBI Taxonomy" id="1922333"/>
    <lineage>
        <taxon>Bacteria</taxon>
        <taxon>Pseudomonadati</taxon>
        <taxon>Pseudomonadota</taxon>
        <taxon>Alphaproteobacteria</taxon>
        <taxon>Hyphomicrobiales</taxon>
        <taxon>Rhizobiaceae</taxon>
        <taxon>Hoeflea</taxon>
    </lineage>
</organism>
<keyword evidence="1" id="KW-0175">Coiled coil</keyword>
<accession>A0A9X3ZJ31</accession>
<feature type="coiled-coil region" evidence="1">
    <location>
        <begin position="41"/>
        <end position="68"/>
    </location>
</feature>
<dbReference type="Proteomes" id="UP001151234">
    <property type="component" value="Unassembled WGS sequence"/>
</dbReference>